<dbReference type="PANTHER" id="PTHR12418:SF19">
    <property type="entry name" value="ACYL-COENZYME A THIOESTERASE THEM4"/>
    <property type="match status" value="1"/>
</dbReference>
<comment type="catalytic activity">
    <reaction evidence="22">
        <text>dodecanoyl-CoA + H2O = dodecanoate + CoA + H(+)</text>
        <dbReference type="Rhea" id="RHEA:30135"/>
        <dbReference type="ChEBI" id="CHEBI:15377"/>
        <dbReference type="ChEBI" id="CHEBI:15378"/>
        <dbReference type="ChEBI" id="CHEBI:18262"/>
        <dbReference type="ChEBI" id="CHEBI:57287"/>
        <dbReference type="ChEBI" id="CHEBI:57375"/>
    </reaction>
    <physiologicalReaction direction="left-to-right" evidence="22">
        <dbReference type="Rhea" id="RHEA:30136"/>
    </physiologicalReaction>
</comment>
<comment type="caution">
    <text evidence="25">The sequence shown here is derived from an EMBL/GenBank/DDBJ whole genome shotgun (WGS) entry which is preliminary data.</text>
</comment>
<dbReference type="GO" id="GO:0016020">
    <property type="term" value="C:membrane"/>
    <property type="evidence" value="ECO:0007669"/>
    <property type="project" value="UniProtKB-SubCell"/>
</dbReference>
<dbReference type="SUPFAM" id="SSF54637">
    <property type="entry name" value="Thioesterase/thiol ester dehydrase-isomerase"/>
    <property type="match status" value="1"/>
</dbReference>
<keyword evidence="4" id="KW-1003">Cell membrane</keyword>
<comment type="subcellular location">
    <subcellularLocation>
        <location evidence="3">Cell projection</location>
        <location evidence="3">Ruffle membrane</location>
    </subcellularLocation>
    <subcellularLocation>
        <location evidence="2">Cytoplasm</location>
    </subcellularLocation>
    <subcellularLocation>
        <location evidence="1">Membrane</location>
        <topology evidence="1">Peripheral membrane protein</topology>
    </subcellularLocation>
</comment>
<evidence type="ECO:0000256" key="5">
    <source>
        <dbReference type="ARBA" id="ARBA00022490"/>
    </source>
</evidence>
<evidence type="ECO:0000256" key="19">
    <source>
        <dbReference type="ARBA" id="ARBA00047588"/>
    </source>
</evidence>
<evidence type="ECO:0000256" key="16">
    <source>
        <dbReference type="ARBA" id="ARBA00038848"/>
    </source>
</evidence>
<evidence type="ECO:0000256" key="4">
    <source>
        <dbReference type="ARBA" id="ARBA00022475"/>
    </source>
</evidence>
<dbReference type="Gene3D" id="3.10.129.10">
    <property type="entry name" value="Hotdog Thioesterase"/>
    <property type="match status" value="1"/>
</dbReference>
<evidence type="ECO:0000256" key="7">
    <source>
        <dbReference type="ARBA" id="ARBA00022801"/>
    </source>
</evidence>
<gene>
    <name evidence="25" type="ORF">C3F09_07415</name>
</gene>
<evidence type="ECO:0000256" key="23">
    <source>
        <dbReference type="ARBA" id="ARBA00048180"/>
    </source>
</evidence>
<dbReference type="AlphaFoldDB" id="A0A855X6I5"/>
<keyword evidence="12" id="KW-0966">Cell projection</keyword>
<dbReference type="InterPro" id="IPR052365">
    <property type="entry name" value="THEM4/THEM5_acyl-CoA_thioest"/>
</dbReference>
<comment type="catalytic activity">
    <reaction evidence="14">
        <text>(9Z)-octadecenoyl-CoA + H2O = (9Z)-octadecenoate + CoA + H(+)</text>
        <dbReference type="Rhea" id="RHEA:40139"/>
        <dbReference type="ChEBI" id="CHEBI:15377"/>
        <dbReference type="ChEBI" id="CHEBI:15378"/>
        <dbReference type="ChEBI" id="CHEBI:30823"/>
        <dbReference type="ChEBI" id="CHEBI:57287"/>
        <dbReference type="ChEBI" id="CHEBI:57387"/>
    </reaction>
    <physiologicalReaction direction="left-to-right" evidence="14">
        <dbReference type="Rhea" id="RHEA:40140"/>
    </physiologicalReaction>
</comment>
<dbReference type="PANTHER" id="PTHR12418">
    <property type="entry name" value="ACYL-COENZYME A THIOESTERASE THEM4"/>
    <property type="match status" value="1"/>
</dbReference>
<comment type="catalytic activity">
    <reaction evidence="23">
        <text>tetradecanoyl-CoA + H2O = tetradecanoate + CoA + H(+)</text>
        <dbReference type="Rhea" id="RHEA:40119"/>
        <dbReference type="ChEBI" id="CHEBI:15377"/>
        <dbReference type="ChEBI" id="CHEBI:15378"/>
        <dbReference type="ChEBI" id="CHEBI:30807"/>
        <dbReference type="ChEBI" id="CHEBI:57287"/>
        <dbReference type="ChEBI" id="CHEBI:57385"/>
    </reaction>
    <physiologicalReaction direction="left-to-right" evidence="23">
        <dbReference type="Rhea" id="RHEA:40120"/>
    </physiologicalReaction>
</comment>
<accession>A0A855X6I5</accession>
<protein>
    <recommendedName>
        <fullName evidence="17">Acyl-coenzyme A thioesterase THEM4</fullName>
        <ecNumber evidence="16">3.1.2.2</ecNumber>
    </recommendedName>
    <alternativeName>
        <fullName evidence="18">Thioesterase superfamily member 4</fullName>
    </alternativeName>
</protein>
<dbReference type="GO" id="GO:0006631">
    <property type="term" value="P:fatty acid metabolic process"/>
    <property type="evidence" value="ECO:0007669"/>
    <property type="project" value="UniProtKB-KW"/>
</dbReference>
<evidence type="ECO:0000256" key="9">
    <source>
        <dbReference type="ARBA" id="ARBA00022946"/>
    </source>
</evidence>
<evidence type="ECO:0000256" key="15">
    <source>
        <dbReference type="ARBA" id="ARBA00038456"/>
    </source>
</evidence>
<reference evidence="25 26" key="1">
    <citation type="journal article" date="2018" name="ISME J.">
        <title>A methanotrophic archaeon couples anaerobic oxidation of methane to Fe(III) reduction.</title>
        <authorList>
            <person name="Cai C."/>
            <person name="Leu A.O."/>
            <person name="Xie G.J."/>
            <person name="Guo J."/>
            <person name="Feng Y."/>
            <person name="Zhao J.X."/>
            <person name="Tyson G.W."/>
            <person name="Yuan Z."/>
            <person name="Hu S."/>
        </authorList>
    </citation>
    <scope>NUCLEOTIDE SEQUENCE [LARGE SCALE GENOMIC DNA]</scope>
    <source>
        <strain evidence="25">FeB_12</strain>
    </source>
</reference>
<organism evidence="25 26">
    <name type="scientific">candidate division GN15 bacterium</name>
    <dbReference type="NCBI Taxonomy" id="2072418"/>
    <lineage>
        <taxon>Bacteria</taxon>
        <taxon>candidate division GN15</taxon>
    </lineage>
</organism>
<evidence type="ECO:0000256" key="13">
    <source>
        <dbReference type="ARBA" id="ARBA00035852"/>
    </source>
</evidence>
<evidence type="ECO:0000256" key="8">
    <source>
        <dbReference type="ARBA" id="ARBA00022832"/>
    </source>
</evidence>
<proteinExistence type="inferred from homology"/>
<keyword evidence="9" id="KW-0809">Transit peptide</keyword>
<dbReference type="CDD" id="cd03443">
    <property type="entry name" value="PaaI_thioesterase"/>
    <property type="match status" value="1"/>
</dbReference>
<dbReference type="GO" id="GO:0005737">
    <property type="term" value="C:cytoplasm"/>
    <property type="evidence" value="ECO:0007669"/>
    <property type="project" value="UniProtKB-SubCell"/>
</dbReference>
<feature type="domain" description="Thioesterase" evidence="24">
    <location>
        <begin position="47"/>
        <end position="118"/>
    </location>
</feature>
<comment type="catalytic activity">
    <reaction evidence="20">
        <text>hexadecanoyl-CoA + H2O = hexadecanoate + CoA + H(+)</text>
        <dbReference type="Rhea" id="RHEA:16645"/>
        <dbReference type="ChEBI" id="CHEBI:7896"/>
        <dbReference type="ChEBI" id="CHEBI:15377"/>
        <dbReference type="ChEBI" id="CHEBI:15378"/>
        <dbReference type="ChEBI" id="CHEBI:57287"/>
        <dbReference type="ChEBI" id="CHEBI:57379"/>
        <dbReference type="EC" id="3.1.2.2"/>
    </reaction>
    <physiologicalReaction direction="left-to-right" evidence="20">
        <dbReference type="Rhea" id="RHEA:16646"/>
    </physiologicalReaction>
</comment>
<name>A0A855X6I5_9BACT</name>
<keyword evidence="11" id="KW-0472">Membrane</keyword>
<evidence type="ECO:0000256" key="21">
    <source>
        <dbReference type="ARBA" id="ARBA00047969"/>
    </source>
</evidence>
<dbReference type="GO" id="GO:0016787">
    <property type="term" value="F:hydrolase activity"/>
    <property type="evidence" value="ECO:0007669"/>
    <property type="project" value="UniProtKB-KW"/>
</dbReference>
<sequence length="143" mass="15513">MKEVLSYPGCFVCGGRNAHGIKARFHYDGDCAFTEVTATEAYEGYKGIFHGGIVASLLDEVMIKAILARDIFAVTAEMTVRYRLPVRTGDVIRLVGRVVSSKGRLYMTEGEAVGVDGQVYATAAGTYLEAKPNLKADLLQSLE</sequence>
<comment type="catalytic activity">
    <reaction evidence="19">
        <text>octanoyl-CoA + H2O = octanoate + CoA + H(+)</text>
        <dbReference type="Rhea" id="RHEA:30143"/>
        <dbReference type="ChEBI" id="CHEBI:15377"/>
        <dbReference type="ChEBI" id="CHEBI:15378"/>
        <dbReference type="ChEBI" id="CHEBI:25646"/>
        <dbReference type="ChEBI" id="CHEBI:57287"/>
        <dbReference type="ChEBI" id="CHEBI:57386"/>
    </reaction>
    <physiologicalReaction direction="left-to-right" evidence="19">
        <dbReference type="Rhea" id="RHEA:30144"/>
    </physiologicalReaction>
</comment>
<dbReference type="InterPro" id="IPR029069">
    <property type="entry name" value="HotDog_dom_sf"/>
</dbReference>
<evidence type="ECO:0000256" key="3">
    <source>
        <dbReference type="ARBA" id="ARBA00004632"/>
    </source>
</evidence>
<comment type="catalytic activity">
    <reaction evidence="13">
        <text>(5Z,8Z,11Z,14Z)-eicosatetraenoyl-CoA + H2O = (5Z,8Z,11Z,14Z)-eicosatetraenoate + CoA + H(+)</text>
        <dbReference type="Rhea" id="RHEA:40151"/>
        <dbReference type="ChEBI" id="CHEBI:15377"/>
        <dbReference type="ChEBI" id="CHEBI:15378"/>
        <dbReference type="ChEBI" id="CHEBI:32395"/>
        <dbReference type="ChEBI" id="CHEBI:57287"/>
        <dbReference type="ChEBI" id="CHEBI:57368"/>
    </reaction>
    <physiologicalReaction direction="left-to-right" evidence="13">
        <dbReference type="Rhea" id="RHEA:40152"/>
    </physiologicalReaction>
</comment>
<evidence type="ECO:0000259" key="24">
    <source>
        <dbReference type="Pfam" id="PF03061"/>
    </source>
</evidence>
<comment type="catalytic activity">
    <reaction evidence="21">
        <text>decanoyl-CoA + H2O = decanoate + CoA + H(+)</text>
        <dbReference type="Rhea" id="RHEA:40059"/>
        <dbReference type="ChEBI" id="CHEBI:15377"/>
        <dbReference type="ChEBI" id="CHEBI:15378"/>
        <dbReference type="ChEBI" id="CHEBI:27689"/>
        <dbReference type="ChEBI" id="CHEBI:57287"/>
        <dbReference type="ChEBI" id="CHEBI:61430"/>
    </reaction>
    <physiologicalReaction direction="left-to-right" evidence="21">
        <dbReference type="Rhea" id="RHEA:40060"/>
    </physiologicalReaction>
</comment>
<evidence type="ECO:0000256" key="22">
    <source>
        <dbReference type="ARBA" id="ARBA00048074"/>
    </source>
</evidence>
<evidence type="ECO:0000256" key="1">
    <source>
        <dbReference type="ARBA" id="ARBA00004170"/>
    </source>
</evidence>
<evidence type="ECO:0000256" key="2">
    <source>
        <dbReference type="ARBA" id="ARBA00004496"/>
    </source>
</evidence>
<evidence type="ECO:0000313" key="25">
    <source>
        <dbReference type="EMBL" id="PWB71827.1"/>
    </source>
</evidence>
<comment type="similarity">
    <text evidence="15">Belongs to the THEM4/THEM5 thioesterase family.</text>
</comment>
<evidence type="ECO:0000256" key="17">
    <source>
        <dbReference type="ARBA" id="ARBA00040123"/>
    </source>
</evidence>
<dbReference type="EC" id="3.1.2.2" evidence="16"/>
<evidence type="ECO:0000256" key="11">
    <source>
        <dbReference type="ARBA" id="ARBA00023136"/>
    </source>
</evidence>
<evidence type="ECO:0000256" key="20">
    <source>
        <dbReference type="ARBA" id="ARBA00047734"/>
    </source>
</evidence>
<dbReference type="Pfam" id="PF03061">
    <property type="entry name" value="4HBT"/>
    <property type="match status" value="1"/>
</dbReference>
<evidence type="ECO:0000256" key="6">
    <source>
        <dbReference type="ARBA" id="ARBA00022703"/>
    </source>
</evidence>
<dbReference type="EMBL" id="PQAP01000102">
    <property type="protein sequence ID" value="PWB71827.1"/>
    <property type="molecule type" value="Genomic_DNA"/>
</dbReference>
<evidence type="ECO:0000256" key="12">
    <source>
        <dbReference type="ARBA" id="ARBA00023273"/>
    </source>
</evidence>
<evidence type="ECO:0000256" key="14">
    <source>
        <dbReference type="ARBA" id="ARBA00037002"/>
    </source>
</evidence>
<keyword evidence="7" id="KW-0378">Hydrolase</keyword>
<keyword evidence="5" id="KW-0963">Cytoplasm</keyword>
<dbReference type="Proteomes" id="UP000250918">
    <property type="component" value="Unassembled WGS sequence"/>
</dbReference>
<dbReference type="InterPro" id="IPR006683">
    <property type="entry name" value="Thioestr_dom"/>
</dbReference>
<evidence type="ECO:0000313" key="26">
    <source>
        <dbReference type="Proteomes" id="UP000250918"/>
    </source>
</evidence>
<evidence type="ECO:0000256" key="18">
    <source>
        <dbReference type="ARBA" id="ARBA00043210"/>
    </source>
</evidence>
<keyword evidence="8" id="KW-0276">Fatty acid metabolism</keyword>
<keyword evidence="10" id="KW-0443">Lipid metabolism</keyword>
<evidence type="ECO:0000256" key="10">
    <source>
        <dbReference type="ARBA" id="ARBA00023098"/>
    </source>
</evidence>
<keyword evidence="6" id="KW-0053">Apoptosis</keyword>